<keyword evidence="6" id="KW-1185">Reference proteome</keyword>
<proteinExistence type="predicted"/>
<evidence type="ECO:0000313" key="5">
    <source>
        <dbReference type="EMBL" id="MFC4201348.1"/>
    </source>
</evidence>
<keyword evidence="2 5" id="KW-0560">Oxidoreductase</keyword>
<evidence type="ECO:0000256" key="4">
    <source>
        <dbReference type="ARBA" id="ARBA00023014"/>
    </source>
</evidence>
<evidence type="ECO:0000313" key="6">
    <source>
        <dbReference type="Proteomes" id="UP001595848"/>
    </source>
</evidence>
<accession>A0ABV8NZX0</accession>
<dbReference type="GO" id="GO:0016491">
    <property type="term" value="F:oxidoreductase activity"/>
    <property type="evidence" value="ECO:0007669"/>
    <property type="project" value="UniProtKB-KW"/>
</dbReference>
<keyword evidence="4" id="KW-0411">Iron-sulfur</keyword>
<dbReference type="EC" id="1.-.-.-" evidence="5"/>
<evidence type="ECO:0000256" key="3">
    <source>
        <dbReference type="ARBA" id="ARBA00023004"/>
    </source>
</evidence>
<dbReference type="Proteomes" id="UP001595848">
    <property type="component" value="Unassembled WGS sequence"/>
</dbReference>
<sequence>MEYVQEPARRVPVYGEYDVAVLGGGPAGILAAATAARQGARVLLIERYGFLGGMGSAAGVSNFCGLHANVHGEIRQVVHGTTDELLDRMRRLDGLNDPHLIFGKIHAQAYDIAAFKCAADELVRDSGAHVLFHALAAGAAMDGQGAVQALFLETKSGRVAVRASRYIDCSGDADLANWAGIPYEKGTGHGQMLYPTLMFKVGNVDAERAGEAWKRIPELMDAAEAAGEFHFPRRGAIVRPQKHAYEWRVNVTQLTQADGSAADGTDAGSLAAAELEGRKQVVDYLRFLRAKVPGFENAYVLDIAPQLGIRETRRIRGEYCLTKDDVLNCADFDDSIGVNGWPLELHVAGDVHWMWPPIPESRGYNQLPLRMIVPCRESGVDNVLVAGRCASMSHEGQSAARVSGSCFVMGEAAGVLAAMSVERGAGMRSIPAAELQAVLRGNGVFLGQDPAAAGGRTD</sequence>
<keyword evidence="1" id="KW-0479">Metal-binding</keyword>
<name>A0ABV8NZX0_9BURK</name>
<keyword evidence="3" id="KW-0408">Iron</keyword>
<dbReference type="InterPro" id="IPR039650">
    <property type="entry name" value="HdrA-like"/>
</dbReference>
<evidence type="ECO:0000256" key="1">
    <source>
        <dbReference type="ARBA" id="ARBA00022723"/>
    </source>
</evidence>
<reference evidence="6" key="1">
    <citation type="journal article" date="2019" name="Int. J. Syst. Evol. Microbiol.">
        <title>The Global Catalogue of Microorganisms (GCM) 10K type strain sequencing project: providing services to taxonomists for standard genome sequencing and annotation.</title>
        <authorList>
            <consortium name="The Broad Institute Genomics Platform"/>
            <consortium name="The Broad Institute Genome Sequencing Center for Infectious Disease"/>
            <person name="Wu L."/>
            <person name="Ma J."/>
        </authorList>
    </citation>
    <scope>NUCLEOTIDE SEQUENCE [LARGE SCALE GENOMIC DNA]</scope>
    <source>
        <strain evidence="6">LMG 24813</strain>
    </source>
</reference>
<gene>
    <name evidence="5" type="ORF">ACFOY1_10330</name>
</gene>
<dbReference type="EMBL" id="JBHSBV010000003">
    <property type="protein sequence ID" value="MFC4201348.1"/>
    <property type="molecule type" value="Genomic_DNA"/>
</dbReference>
<dbReference type="RefSeq" id="WP_217963284.1">
    <property type="nucleotide sequence ID" value="NZ_JAHTBN010000002.1"/>
</dbReference>
<dbReference type="Pfam" id="PF12831">
    <property type="entry name" value="FAD_oxidored"/>
    <property type="match status" value="1"/>
</dbReference>
<protein>
    <submittedName>
        <fullName evidence="5">FAD-dependent oxidoreductase</fullName>
        <ecNumber evidence="5">1.-.-.-</ecNumber>
    </submittedName>
</protein>
<organism evidence="5 6">
    <name type="scientific">Candidimonas humi</name>
    <dbReference type="NCBI Taxonomy" id="683355"/>
    <lineage>
        <taxon>Bacteria</taxon>
        <taxon>Pseudomonadati</taxon>
        <taxon>Pseudomonadota</taxon>
        <taxon>Betaproteobacteria</taxon>
        <taxon>Burkholderiales</taxon>
        <taxon>Alcaligenaceae</taxon>
        <taxon>Candidimonas</taxon>
    </lineage>
</organism>
<comment type="caution">
    <text evidence="5">The sequence shown here is derived from an EMBL/GenBank/DDBJ whole genome shotgun (WGS) entry which is preliminary data.</text>
</comment>
<dbReference type="PANTHER" id="PTHR43498">
    <property type="entry name" value="FERREDOXIN:COB-COM HETERODISULFIDE REDUCTASE SUBUNIT A"/>
    <property type="match status" value="1"/>
</dbReference>
<evidence type="ECO:0000256" key="2">
    <source>
        <dbReference type="ARBA" id="ARBA00023002"/>
    </source>
</evidence>
<dbReference type="PANTHER" id="PTHR43498:SF1">
    <property type="entry name" value="COB--COM HETERODISULFIDE REDUCTASE IRON-SULFUR SUBUNIT A"/>
    <property type="match status" value="1"/>
</dbReference>